<gene>
    <name evidence="14" type="ORF">SAMN02745724_00889</name>
</gene>
<sequence length="142" mass="15592">MYKNNSWVLNGPDGQVTVKKQRPVNLDLSTISMPATAKASILHRITGVALFFALTFVIWAWSESLSSPEGFEFVKGLFSGFVAKFIAWGTVTVLAYHIIGGIRHIIMDMGYWEELESGNSSATISLGLWAVAAVLAGVWIWL</sequence>
<keyword evidence="10 13" id="KW-0472">Membrane</keyword>
<evidence type="ECO:0000256" key="4">
    <source>
        <dbReference type="ARBA" id="ARBA00020076"/>
    </source>
</evidence>
<feature type="transmembrane region" description="Helical" evidence="13">
    <location>
        <begin position="120"/>
        <end position="141"/>
    </location>
</feature>
<dbReference type="NCBIfam" id="TIGR02970">
    <property type="entry name" value="succ_dehyd_cytB"/>
    <property type="match status" value="1"/>
</dbReference>
<evidence type="ECO:0000256" key="8">
    <source>
        <dbReference type="ARBA" id="ARBA00022989"/>
    </source>
</evidence>
<evidence type="ECO:0000256" key="1">
    <source>
        <dbReference type="ARBA" id="ARBA00004050"/>
    </source>
</evidence>
<reference evidence="14 15" key="1">
    <citation type="submission" date="2016-10" db="EMBL/GenBank/DDBJ databases">
        <authorList>
            <person name="de Groot N.N."/>
        </authorList>
    </citation>
    <scope>NUCLEOTIDE SEQUENCE [LARGE SCALE GENOMIC DNA]</scope>
    <source>
        <strain evidence="14 15">DSM 6059</strain>
    </source>
</reference>
<dbReference type="InterPro" id="IPR034804">
    <property type="entry name" value="SQR/QFR_C/D"/>
</dbReference>
<dbReference type="SUPFAM" id="SSF81343">
    <property type="entry name" value="Fumarate reductase respiratory complex transmembrane subunits"/>
    <property type="match status" value="1"/>
</dbReference>
<evidence type="ECO:0000256" key="5">
    <source>
        <dbReference type="ARBA" id="ARBA00022617"/>
    </source>
</evidence>
<comment type="similarity">
    <text evidence="3">Belongs to the cytochrome b560 family.</text>
</comment>
<evidence type="ECO:0000256" key="12">
    <source>
        <dbReference type="PIRSR" id="PIRSR000178-1"/>
    </source>
</evidence>
<keyword evidence="15" id="KW-1185">Reference proteome</keyword>
<keyword evidence="6 13" id="KW-0812">Transmembrane</keyword>
<evidence type="ECO:0000256" key="11">
    <source>
        <dbReference type="ARBA" id="ARBA00025912"/>
    </source>
</evidence>
<evidence type="ECO:0000256" key="2">
    <source>
        <dbReference type="ARBA" id="ARBA00004141"/>
    </source>
</evidence>
<feature type="transmembrane region" description="Helical" evidence="13">
    <location>
        <begin position="41"/>
        <end position="61"/>
    </location>
</feature>
<evidence type="ECO:0000256" key="6">
    <source>
        <dbReference type="ARBA" id="ARBA00022692"/>
    </source>
</evidence>
<keyword evidence="8 13" id="KW-1133">Transmembrane helix</keyword>
<dbReference type="GO" id="GO:0006099">
    <property type="term" value="P:tricarboxylic acid cycle"/>
    <property type="evidence" value="ECO:0007669"/>
    <property type="project" value="InterPro"/>
</dbReference>
<evidence type="ECO:0000256" key="7">
    <source>
        <dbReference type="ARBA" id="ARBA00022723"/>
    </source>
</evidence>
<evidence type="ECO:0000313" key="14">
    <source>
        <dbReference type="EMBL" id="SFC08892.1"/>
    </source>
</evidence>
<dbReference type="Pfam" id="PF01127">
    <property type="entry name" value="Sdh_cyt"/>
    <property type="match status" value="1"/>
</dbReference>
<dbReference type="Gene3D" id="1.20.1300.10">
    <property type="entry name" value="Fumarate reductase/succinate dehydrogenase, transmembrane subunit"/>
    <property type="match status" value="1"/>
</dbReference>
<dbReference type="GO" id="GO:0046872">
    <property type="term" value="F:metal ion binding"/>
    <property type="evidence" value="ECO:0007669"/>
    <property type="project" value="UniProtKB-KW"/>
</dbReference>
<dbReference type="GO" id="GO:0009055">
    <property type="term" value="F:electron transfer activity"/>
    <property type="evidence" value="ECO:0007669"/>
    <property type="project" value="InterPro"/>
</dbReference>
<feature type="binding site" description="axial binding residue" evidence="12">
    <location>
        <position position="97"/>
    </location>
    <ligand>
        <name>heme</name>
        <dbReference type="ChEBI" id="CHEBI:30413"/>
        <note>ligand shared with second transmembrane subunit</note>
    </ligand>
    <ligandPart>
        <name>Fe</name>
        <dbReference type="ChEBI" id="CHEBI:18248"/>
    </ligandPart>
</feature>
<keyword evidence="7 12" id="KW-0479">Metal-binding</keyword>
<evidence type="ECO:0000256" key="3">
    <source>
        <dbReference type="ARBA" id="ARBA00007244"/>
    </source>
</evidence>
<dbReference type="InterPro" id="IPR014314">
    <property type="entry name" value="Succ_DH_cytb556"/>
</dbReference>
<keyword evidence="5 12" id="KW-0349">Heme</keyword>
<dbReference type="AlphaFoldDB" id="A0A1I1GC79"/>
<dbReference type="PANTHER" id="PTHR10978">
    <property type="entry name" value="SUCCINATE DEHYDROGENASE CYTOCHROME B560 SUBUNIT"/>
    <property type="match status" value="1"/>
</dbReference>
<dbReference type="EMBL" id="FOLO01000004">
    <property type="protein sequence ID" value="SFC08892.1"/>
    <property type="molecule type" value="Genomic_DNA"/>
</dbReference>
<organism evidence="14 15">
    <name type="scientific">Pseudoalteromonas denitrificans DSM 6059</name>
    <dbReference type="NCBI Taxonomy" id="1123010"/>
    <lineage>
        <taxon>Bacteria</taxon>
        <taxon>Pseudomonadati</taxon>
        <taxon>Pseudomonadota</taxon>
        <taxon>Gammaproteobacteria</taxon>
        <taxon>Alteromonadales</taxon>
        <taxon>Pseudoalteromonadaceae</taxon>
        <taxon>Pseudoalteromonas</taxon>
    </lineage>
</organism>
<protein>
    <recommendedName>
        <fullName evidence="4">Succinate dehydrogenase cytochrome b556 subunit</fullName>
    </recommendedName>
</protein>
<evidence type="ECO:0000256" key="9">
    <source>
        <dbReference type="ARBA" id="ARBA00023004"/>
    </source>
</evidence>
<comment type="subcellular location">
    <subcellularLocation>
        <location evidence="2">Membrane</location>
        <topology evidence="2">Multi-pass membrane protein</topology>
    </subcellularLocation>
</comment>
<evidence type="ECO:0000256" key="13">
    <source>
        <dbReference type="SAM" id="Phobius"/>
    </source>
</evidence>
<evidence type="ECO:0000313" key="15">
    <source>
        <dbReference type="Proteomes" id="UP000198862"/>
    </source>
</evidence>
<proteinExistence type="inferred from homology"/>
<dbReference type="PROSITE" id="PS01001">
    <property type="entry name" value="SDH_CYT_2"/>
    <property type="match status" value="1"/>
</dbReference>
<dbReference type="Proteomes" id="UP000198862">
    <property type="component" value="Unassembled WGS sequence"/>
</dbReference>
<keyword evidence="9 12" id="KW-0408">Iron</keyword>
<accession>A0A1I1GC79</accession>
<feature type="transmembrane region" description="Helical" evidence="13">
    <location>
        <begin position="81"/>
        <end position="99"/>
    </location>
</feature>
<dbReference type="InterPro" id="IPR018495">
    <property type="entry name" value="Succ_DH_cyt_bsu_CS"/>
</dbReference>
<dbReference type="CDD" id="cd03499">
    <property type="entry name" value="SQR_TypeC_SdhC"/>
    <property type="match status" value="1"/>
</dbReference>
<comment type="subunit">
    <text evidence="11">Part of an enzyme complex containing four subunits: a flavoprotein, an iron-sulfur protein, plus two membrane-anchoring proteins, SdhC and SdhD. The complex can form homotrimers.</text>
</comment>
<comment type="cofactor">
    <cofactor evidence="12">
        <name>heme</name>
        <dbReference type="ChEBI" id="CHEBI:30413"/>
    </cofactor>
    <text evidence="12">The heme is bound between the two transmembrane subunits.</text>
</comment>
<dbReference type="InterPro" id="IPR000701">
    <property type="entry name" value="SuccDH_FuR_B_TM-su"/>
</dbReference>
<name>A0A1I1GC79_9GAMM</name>
<evidence type="ECO:0000256" key="10">
    <source>
        <dbReference type="ARBA" id="ARBA00023136"/>
    </source>
</evidence>
<dbReference type="PIRSF" id="PIRSF000178">
    <property type="entry name" value="SDH_cyt_b560"/>
    <property type="match status" value="1"/>
</dbReference>
<comment type="function">
    <text evidence="1">Membrane-anchoring subunit of succinate dehydrogenase (SDH).</text>
</comment>
<dbReference type="STRING" id="1123010.SAMN02745724_00889"/>
<dbReference type="PANTHER" id="PTHR10978:SF5">
    <property type="entry name" value="SUCCINATE DEHYDROGENASE CYTOCHROME B560 SUBUNIT, MITOCHONDRIAL"/>
    <property type="match status" value="1"/>
</dbReference>
<dbReference type="GO" id="GO:0005886">
    <property type="term" value="C:plasma membrane"/>
    <property type="evidence" value="ECO:0007669"/>
    <property type="project" value="TreeGrafter"/>
</dbReference>